<feature type="domain" description="Pyrrolo-quinoline quinone repeat" evidence="4">
    <location>
        <begin position="455"/>
        <end position="522"/>
    </location>
</feature>
<keyword evidence="3" id="KW-0560">Oxidoreductase</keyword>
<organism evidence="5">
    <name type="scientific">Solumvirus sp</name>
    <dbReference type="NCBI Taxonomy" id="2487773"/>
    <lineage>
        <taxon>Viruses</taxon>
        <taxon>Pithoviruses</taxon>
    </lineage>
</organism>
<dbReference type="PANTHER" id="PTHR32303">
    <property type="entry name" value="QUINOPROTEIN ALCOHOL DEHYDROGENASE (CYTOCHROME C)"/>
    <property type="match status" value="1"/>
</dbReference>
<dbReference type="SUPFAM" id="SSF50998">
    <property type="entry name" value="Quinoprotein alcohol dehydrogenase-like"/>
    <property type="match status" value="1"/>
</dbReference>
<gene>
    <name evidence="5" type="ORF">Solumvirus7_9</name>
</gene>
<dbReference type="PANTHER" id="PTHR32303:SF10">
    <property type="entry name" value="OUTER MEMBRANE PROTEIN ASSEMBLY FACTOR BAMB"/>
    <property type="match status" value="1"/>
</dbReference>
<dbReference type="SMART" id="SM00564">
    <property type="entry name" value="PQQ"/>
    <property type="match status" value="3"/>
</dbReference>
<comment type="similarity">
    <text evidence="2">Belongs to the bacterial PQQ dehydrogenase family.</text>
</comment>
<dbReference type="Pfam" id="PF13360">
    <property type="entry name" value="PQQ_2"/>
    <property type="match status" value="1"/>
</dbReference>
<evidence type="ECO:0000259" key="4">
    <source>
        <dbReference type="Pfam" id="PF13360"/>
    </source>
</evidence>
<evidence type="ECO:0000313" key="5">
    <source>
        <dbReference type="EMBL" id="AYV86394.1"/>
    </source>
</evidence>
<comment type="cofactor">
    <cofactor evidence="1">
        <name>pyrroloquinoline quinone</name>
        <dbReference type="ChEBI" id="CHEBI:58442"/>
    </cofactor>
</comment>
<evidence type="ECO:0000256" key="2">
    <source>
        <dbReference type="ARBA" id="ARBA00008156"/>
    </source>
</evidence>
<dbReference type="InterPro" id="IPR002372">
    <property type="entry name" value="PQQ_rpt_dom"/>
</dbReference>
<dbReference type="InterPro" id="IPR018391">
    <property type="entry name" value="PQQ_b-propeller_rpt"/>
</dbReference>
<dbReference type="Gene3D" id="2.140.10.10">
    <property type="entry name" value="Quinoprotein alcohol dehydrogenase-like superfamily"/>
    <property type="match status" value="2"/>
</dbReference>
<dbReference type="InterPro" id="IPR011047">
    <property type="entry name" value="Quinoprotein_ADH-like_sf"/>
</dbReference>
<dbReference type="GO" id="GO:0016491">
    <property type="term" value="F:oxidoreductase activity"/>
    <property type="evidence" value="ECO:0007669"/>
    <property type="project" value="UniProtKB-KW"/>
</dbReference>
<proteinExistence type="inferred from homology"/>
<name>A0A3G5AIH3_9VIRU</name>
<sequence length="563" mass="61353">MFLVLILLNVLNLSSAEKQYPSVSVDYSASRDFSGSKINVHNVATLQLKWYQNITSYALCPPVEDRELNAIYVTDFLGNVYAFKKHDGTPIWQISLPTVLGIPSVFSRTPPVIIGEHLWMGTNSRLYNPYGTPAPQPAAIPFVLDRRTGALVFKMSSVDDHPGAIFTGGPTYVKESDLLIWGVSSNEETFAYYEDAHGVPYPCCSFSGSIVGIQVSTHTLLWKVYTTTFPDQTIGSRPVGYPSALLPFSGVAVWLSGPAVDTEKGYVYYGTGNNYLVPDVLRLCVDNVTESCAGQPNQGMCVADGNLACYGAYQIDQNLAESLIVLSYVDGAIVKTMRMTNELGYTIGCFRPPPFANCPATPGQDQDFGQALLLMHGGKPLRPVIVMNQKGGMTYTIDRSTYSILYANQTVVGGVTGGHQWGSAFHGHTLLTTGSNSNAPPRPDKLLDGTTTLFGVLMAYDTKNDKWLWKVPDPAGIPKYSRPMGAVAYTNGVMFATSNAGNIYAYDAKTGTLLWNQAADGSSIVSGVAIGRRGIWVNTGYQYLNLYPSQHPRIAFYELQPHH</sequence>
<evidence type="ECO:0000256" key="3">
    <source>
        <dbReference type="ARBA" id="ARBA00023002"/>
    </source>
</evidence>
<accession>A0A3G5AIH3</accession>
<reference evidence="5" key="1">
    <citation type="submission" date="2018-10" db="EMBL/GenBank/DDBJ databases">
        <title>Hidden diversity of soil giant viruses.</title>
        <authorList>
            <person name="Schulz F."/>
            <person name="Alteio L."/>
            <person name="Goudeau D."/>
            <person name="Ryan E.M."/>
            <person name="Malmstrom R.R."/>
            <person name="Blanchard J."/>
            <person name="Woyke T."/>
        </authorList>
    </citation>
    <scope>NUCLEOTIDE SEQUENCE</scope>
    <source>
        <strain evidence="5">SMV1</strain>
    </source>
</reference>
<evidence type="ECO:0000256" key="1">
    <source>
        <dbReference type="ARBA" id="ARBA00001931"/>
    </source>
</evidence>
<protein>
    <submittedName>
        <fullName evidence="5">Pqq-dependent dehydrogenase</fullName>
    </submittedName>
</protein>
<dbReference type="EMBL" id="MK072504">
    <property type="protein sequence ID" value="AYV86394.1"/>
    <property type="molecule type" value="Genomic_DNA"/>
</dbReference>